<gene>
    <name evidence="2" type="ORF">MM415A04172_0011</name>
    <name evidence="3" type="ORF">MM415B02682_0009</name>
    <name evidence="1" type="ORF">TM448A03947_0009</name>
</gene>
<dbReference type="AlphaFoldDB" id="A0A6H2A207"/>
<proteinExistence type="predicted"/>
<accession>A0A6H2A207</accession>
<reference evidence="1" key="1">
    <citation type="submission" date="2020-03" db="EMBL/GenBank/DDBJ databases">
        <title>The deep terrestrial virosphere.</title>
        <authorList>
            <person name="Holmfeldt K."/>
            <person name="Nilsson E."/>
            <person name="Simone D."/>
            <person name="Lopez-Fernandez M."/>
            <person name="Wu X."/>
            <person name="de Brujin I."/>
            <person name="Lundin D."/>
            <person name="Andersson A."/>
            <person name="Bertilsson S."/>
            <person name="Dopson M."/>
        </authorList>
    </citation>
    <scope>NUCLEOTIDE SEQUENCE</scope>
    <source>
        <strain evidence="2">MM415A04172</strain>
        <strain evidence="3">MM415B02682</strain>
        <strain evidence="1">TM448A03947</strain>
    </source>
</reference>
<dbReference type="EMBL" id="MT141746">
    <property type="protein sequence ID" value="QJA69905.1"/>
    <property type="molecule type" value="Genomic_DNA"/>
</dbReference>
<organism evidence="1">
    <name type="scientific">viral metagenome</name>
    <dbReference type="NCBI Taxonomy" id="1070528"/>
    <lineage>
        <taxon>unclassified sequences</taxon>
        <taxon>metagenomes</taxon>
        <taxon>organismal metagenomes</taxon>
    </lineage>
</organism>
<evidence type="ECO:0000313" key="1">
    <source>
        <dbReference type="EMBL" id="QJA53769.1"/>
    </source>
</evidence>
<protein>
    <submittedName>
        <fullName evidence="1">Uncharacterized protein</fullName>
    </submittedName>
</protein>
<evidence type="ECO:0000313" key="2">
    <source>
        <dbReference type="EMBL" id="QJA69905.1"/>
    </source>
</evidence>
<dbReference type="EMBL" id="MT144449">
    <property type="protein sequence ID" value="QJA53769.1"/>
    <property type="molecule type" value="Genomic_DNA"/>
</dbReference>
<sequence>MEKKECILKARAVTISGLQGRAVEVFVVGKWRGVANAGTKGLPSIKTAEKAIKTVMFNTGSYDSFHDPYYRTQFNPNKGTFKDKNIVLEWVQIDNLI</sequence>
<evidence type="ECO:0000313" key="3">
    <source>
        <dbReference type="EMBL" id="QJA88811.1"/>
    </source>
</evidence>
<dbReference type="EMBL" id="MT142805">
    <property type="protein sequence ID" value="QJA88811.1"/>
    <property type="molecule type" value="Genomic_DNA"/>
</dbReference>
<name>A0A6H2A207_9ZZZZ</name>